<dbReference type="AlphaFoldDB" id="A0A6J4JDG6"/>
<name>A0A6J4JDG6_9PROT</name>
<feature type="compositionally biased region" description="Basic residues" evidence="1">
    <location>
        <begin position="253"/>
        <end position="264"/>
    </location>
</feature>
<evidence type="ECO:0000313" key="2">
    <source>
        <dbReference type="EMBL" id="CAA9273369.1"/>
    </source>
</evidence>
<dbReference type="EMBL" id="CADCTL010000236">
    <property type="protein sequence ID" value="CAA9273369.1"/>
    <property type="molecule type" value="Genomic_DNA"/>
</dbReference>
<sequence length="321" mass="33902">AGAEPTGHPRRLPGCGPRPRPVGATAGRAPDRGVPRHRLRPGCPGGAPPAFRCAGHHARTHALPARADRAPAEPPPARHDGHAEPLGGRGSLRGGGRHRLRHARLRQPHGGPHLGPHPVPRAPHPGAGARVARGALAGGARHRAGGQDPRRAGPRQPRRPRGAGRRRPRHALGRLEPQPDRRTRGRGRRHQGGQGRADGGGGRAHLAHRVVGPFPRDRRRGGHRAHEARRGHREHQPRAVDRPAGAGRGAQGRAHRRRGPRRVRPGAAAAGAPHPFGAEHRADAAPRLRHGGELPRLLPGRGGGDGGLSEGQPRARAPRGL</sequence>
<feature type="non-terminal residue" evidence="2">
    <location>
        <position position="321"/>
    </location>
</feature>
<feature type="compositionally biased region" description="Gly residues" evidence="1">
    <location>
        <begin position="300"/>
        <end position="309"/>
    </location>
</feature>
<feature type="region of interest" description="Disordered" evidence="1">
    <location>
        <begin position="1"/>
        <end position="321"/>
    </location>
</feature>
<feature type="compositionally biased region" description="Basic and acidic residues" evidence="1">
    <location>
        <begin position="66"/>
        <end position="83"/>
    </location>
</feature>
<evidence type="ECO:0000256" key="1">
    <source>
        <dbReference type="SAM" id="MobiDB-lite"/>
    </source>
</evidence>
<protein>
    <submittedName>
        <fullName evidence="2">D-3-phosphoglycerate dehydrogenase</fullName>
        <ecNumber evidence="2">1.1.1.95</ecNumber>
    </submittedName>
</protein>
<feature type="compositionally biased region" description="Basic residues" evidence="1">
    <location>
        <begin position="95"/>
        <end position="107"/>
    </location>
</feature>
<feature type="compositionally biased region" description="Gly residues" evidence="1">
    <location>
        <begin position="192"/>
        <end position="203"/>
    </location>
</feature>
<organism evidence="2">
    <name type="scientific">uncultured Acetobacteraceae bacterium</name>
    <dbReference type="NCBI Taxonomy" id="169975"/>
    <lineage>
        <taxon>Bacteria</taxon>
        <taxon>Pseudomonadati</taxon>
        <taxon>Pseudomonadota</taxon>
        <taxon>Alphaproteobacteria</taxon>
        <taxon>Acetobacterales</taxon>
        <taxon>Acetobacteraceae</taxon>
        <taxon>environmental samples</taxon>
    </lineage>
</organism>
<accession>A0A6J4JDG6</accession>
<feature type="compositionally biased region" description="Basic residues" evidence="1">
    <location>
        <begin position="217"/>
        <end position="233"/>
    </location>
</feature>
<reference evidence="2" key="1">
    <citation type="submission" date="2020-02" db="EMBL/GenBank/DDBJ databases">
        <authorList>
            <person name="Meier V. D."/>
        </authorList>
    </citation>
    <scope>NUCLEOTIDE SEQUENCE</scope>
    <source>
        <strain evidence="2">AVDCRST_MAG04</strain>
    </source>
</reference>
<feature type="compositionally biased region" description="Basic residues" evidence="1">
    <location>
        <begin position="152"/>
        <end position="172"/>
    </location>
</feature>
<feature type="compositionally biased region" description="Low complexity" evidence="1">
    <location>
        <begin position="124"/>
        <end position="139"/>
    </location>
</feature>
<feature type="non-terminal residue" evidence="2">
    <location>
        <position position="1"/>
    </location>
</feature>
<dbReference type="GO" id="GO:0004617">
    <property type="term" value="F:phosphoglycerate dehydrogenase activity"/>
    <property type="evidence" value="ECO:0007669"/>
    <property type="project" value="UniProtKB-EC"/>
</dbReference>
<feature type="compositionally biased region" description="Low complexity" evidence="1">
    <location>
        <begin position="12"/>
        <end position="23"/>
    </location>
</feature>
<keyword evidence="2" id="KW-0560">Oxidoreductase</keyword>
<dbReference type="EC" id="1.1.1.95" evidence="2"/>
<gene>
    <name evidence="2" type="ORF">AVDCRST_MAG04-3233</name>
</gene>
<feature type="compositionally biased region" description="Basic and acidic residues" evidence="1">
    <location>
        <begin position="277"/>
        <end position="293"/>
    </location>
</feature>
<proteinExistence type="predicted"/>
<feature type="compositionally biased region" description="Low complexity" evidence="1">
    <location>
        <begin position="265"/>
        <end position="276"/>
    </location>
</feature>